<organism evidence="2 3">
    <name type="scientific">Candidatus Segetimicrobium genomatis</name>
    <dbReference type="NCBI Taxonomy" id="2569760"/>
    <lineage>
        <taxon>Bacteria</taxon>
        <taxon>Bacillati</taxon>
        <taxon>Candidatus Sysuimicrobiota</taxon>
        <taxon>Candidatus Sysuimicrobiia</taxon>
        <taxon>Candidatus Sysuimicrobiales</taxon>
        <taxon>Candidatus Segetimicrobiaceae</taxon>
        <taxon>Candidatus Segetimicrobium</taxon>
    </lineage>
</organism>
<dbReference type="Pfam" id="PF09424">
    <property type="entry name" value="YqeY"/>
    <property type="match status" value="1"/>
</dbReference>
<comment type="caution">
    <text evidence="2">The sequence shown here is derived from an EMBL/GenBank/DDBJ whole genome shotgun (WGS) entry which is preliminary data.</text>
</comment>
<dbReference type="SUPFAM" id="SSF89095">
    <property type="entry name" value="GatB/YqeY motif"/>
    <property type="match status" value="1"/>
</dbReference>
<dbReference type="InterPro" id="IPR042184">
    <property type="entry name" value="YqeY/Aim41_N"/>
</dbReference>
<evidence type="ECO:0000313" key="2">
    <source>
        <dbReference type="EMBL" id="TMJ11342.1"/>
    </source>
</evidence>
<dbReference type="Proteomes" id="UP000315217">
    <property type="component" value="Unassembled WGS sequence"/>
</dbReference>
<name>A0A537LTR6_9BACT</name>
<dbReference type="PANTHER" id="PTHR28055:SF1">
    <property type="entry name" value="ALTERED INHERITANCE OF MITOCHONDRIA PROTEIN 41, MITOCHONDRIAL"/>
    <property type="match status" value="1"/>
</dbReference>
<reference evidence="3 4" key="1">
    <citation type="journal article" date="2019" name="Nat. Microbiol.">
        <title>Mediterranean grassland soil C-N compound turnover is dependent on rainfall and depth, and is mediated by genomically divergent microorganisms.</title>
        <authorList>
            <person name="Diamond S."/>
            <person name="Andeer P.F."/>
            <person name="Li Z."/>
            <person name="Crits-Christoph A."/>
            <person name="Burstein D."/>
            <person name="Anantharaman K."/>
            <person name="Lane K.R."/>
            <person name="Thomas B.C."/>
            <person name="Pan C."/>
            <person name="Northen T.R."/>
            <person name="Banfield J.F."/>
        </authorList>
    </citation>
    <scope>NUCLEOTIDE SEQUENCE [LARGE SCALE GENOMIC DNA]</scope>
    <source>
        <strain evidence="2">NP_1</strain>
        <strain evidence="1">NP_2</strain>
    </source>
</reference>
<protein>
    <submittedName>
        <fullName evidence="2">GatB/YqeY domain-containing protein</fullName>
    </submittedName>
</protein>
<evidence type="ECO:0000313" key="4">
    <source>
        <dbReference type="Proteomes" id="UP000318661"/>
    </source>
</evidence>
<dbReference type="InterPro" id="IPR003789">
    <property type="entry name" value="Asn/Gln_tRNA_amidoTrase-B-like"/>
</dbReference>
<dbReference type="EMBL" id="VBAI01000071">
    <property type="protein sequence ID" value="TMJ11342.1"/>
    <property type="molecule type" value="Genomic_DNA"/>
</dbReference>
<dbReference type="PANTHER" id="PTHR28055">
    <property type="entry name" value="ALTERED INHERITANCE OF MITOCHONDRIA PROTEIN 41, MITOCHONDRIAL"/>
    <property type="match status" value="1"/>
</dbReference>
<dbReference type="InterPro" id="IPR023168">
    <property type="entry name" value="GatB_Yqey_C_2"/>
</dbReference>
<dbReference type="Gene3D" id="1.10.1510.10">
    <property type="entry name" value="Uncharacterised protein YqeY/AIM41 PF09424, N-terminal domain"/>
    <property type="match status" value="1"/>
</dbReference>
<dbReference type="Gene3D" id="1.10.10.410">
    <property type="match status" value="1"/>
</dbReference>
<accession>A0A537LTR6</accession>
<proteinExistence type="predicted"/>
<gene>
    <name evidence="2" type="ORF">E6G98_05205</name>
    <name evidence="1" type="ORF">E6G99_11195</name>
</gene>
<dbReference type="GO" id="GO:0016884">
    <property type="term" value="F:carbon-nitrogen ligase activity, with glutamine as amido-N-donor"/>
    <property type="evidence" value="ECO:0007669"/>
    <property type="project" value="InterPro"/>
</dbReference>
<dbReference type="EMBL" id="VBAJ01000278">
    <property type="protein sequence ID" value="TMJ03813.1"/>
    <property type="molecule type" value="Genomic_DNA"/>
</dbReference>
<dbReference type="InterPro" id="IPR019004">
    <property type="entry name" value="YqeY/Aim41"/>
</dbReference>
<dbReference type="AlphaFoldDB" id="A0A537LTR6"/>
<dbReference type="Proteomes" id="UP000318661">
    <property type="component" value="Unassembled WGS sequence"/>
</dbReference>
<sequence length="148" mass="16337">MTLADRLAADMRKALLAGDSLRVSTIRLARASIQNAAIERGRDLTDEEIIEILGREMKRRREAIEAFAKGGRDDLVRKETLELAILTEYVPAPLSLAELRALIAEAITQVQAKDARDMGRVMAAVMPKVKGRADGAAVNQMVREMLPR</sequence>
<evidence type="ECO:0000313" key="1">
    <source>
        <dbReference type="EMBL" id="TMJ03813.1"/>
    </source>
</evidence>
<evidence type="ECO:0000313" key="3">
    <source>
        <dbReference type="Proteomes" id="UP000315217"/>
    </source>
</evidence>